<dbReference type="AlphaFoldDB" id="A0A1E7F379"/>
<dbReference type="KEGG" id="fcy:FRACYDRAFT_143164"/>
<evidence type="ECO:0000313" key="1">
    <source>
        <dbReference type="EMBL" id="OEU12631.1"/>
    </source>
</evidence>
<dbReference type="InParanoid" id="A0A1E7F379"/>
<dbReference type="OrthoDB" id="47790at2759"/>
<dbReference type="InterPro" id="IPR036412">
    <property type="entry name" value="HAD-like_sf"/>
</dbReference>
<gene>
    <name evidence="1" type="ORF">FRACYDRAFT_143164</name>
</gene>
<dbReference type="SUPFAM" id="SSF56784">
    <property type="entry name" value="HAD-like"/>
    <property type="match status" value="1"/>
</dbReference>
<reference evidence="1 2" key="1">
    <citation type="submission" date="2016-09" db="EMBL/GenBank/DDBJ databases">
        <title>Extensive genetic diversity and differential bi-allelic expression allows diatom success in the polar Southern Ocean.</title>
        <authorList>
            <consortium name="DOE Joint Genome Institute"/>
            <person name="Mock T."/>
            <person name="Otillar R.P."/>
            <person name="Strauss J."/>
            <person name="Dupont C."/>
            <person name="Frickenhaus S."/>
            <person name="Maumus F."/>
            <person name="Mcmullan M."/>
            <person name="Sanges R."/>
            <person name="Schmutz J."/>
            <person name="Toseland A."/>
            <person name="Valas R."/>
            <person name="Veluchamy A."/>
            <person name="Ward B.J."/>
            <person name="Allen A."/>
            <person name="Barry K."/>
            <person name="Falciatore A."/>
            <person name="Ferrante M."/>
            <person name="Fortunato A.E."/>
            <person name="Gloeckner G."/>
            <person name="Gruber A."/>
            <person name="Hipkin R."/>
            <person name="Janech M."/>
            <person name="Kroth P."/>
            <person name="Leese F."/>
            <person name="Lindquist E."/>
            <person name="Lyon B.R."/>
            <person name="Martin J."/>
            <person name="Mayer C."/>
            <person name="Parker M."/>
            <person name="Quesneville H."/>
            <person name="Raymond J."/>
            <person name="Uhlig C."/>
            <person name="Valentin K.U."/>
            <person name="Worden A.Z."/>
            <person name="Armbrust E.V."/>
            <person name="Bowler C."/>
            <person name="Green B."/>
            <person name="Moulton V."/>
            <person name="Van Oosterhout C."/>
            <person name="Grigoriev I."/>
        </authorList>
    </citation>
    <scope>NUCLEOTIDE SEQUENCE [LARGE SCALE GENOMIC DNA]</scope>
    <source>
        <strain evidence="1 2">CCMP1102</strain>
    </source>
</reference>
<dbReference type="Proteomes" id="UP000095751">
    <property type="component" value="Unassembled WGS sequence"/>
</dbReference>
<dbReference type="InterPro" id="IPR023214">
    <property type="entry name" value="HAD_sf"/>
</dbReference>
<keyword evidence="2" id="KW-1185">Reference proteome</keyword>
<dbReference type="Gene3D" id="3.40.50.1000">
    <property type="entry name" value="HAD superfamily/HAD-like"/>
    <property type="match status" value="1"/>
</dbReference>
<name>A0A1E7F379_9STRA</name>
<dbReference type="PANTHER" id="PTHR47858:SF2">
    <property type="entry name" value="HALOACID DEHALOGENASE-LIKE HYDROLASE (HAD) SUPERFAMILY PROTEIN"/>
    <property type="match status" value="1"/>
</dbReference>
<feature type="non-terminal residue" evidence="1">
    <location>
        <position position="124"/>
    </location>
</feature>
<protein>
    <submittedName>
        <fullName evidence="1">Uncharacterized protein</fullName>
    </submittedName>
</protein>
<dbReference type="PANTHER" id="PTHR47858">
    <property type="entry name" value="HALOACID DEHALOGENASE-LIKE HYDROLASE (HAD) SUPERFAMILY PROTEIN"/>
    <property type="match status" value="1"/>
</dbReference>
<accession>A0A1E7F379</accession>
<feature type="non-terminal residue" evidence="1">
    <location>
        <position position="1"/>
    </location>
</feature>
<proteinExistence type="predicted"/>
<organism evidence="1 2">
    <name type="scientific">Fragilariopsis cylindrus CCMP1102</name>
    <dbReference type="NCBI Taxonomy" id="635003"/>
    <lineage>
        <taxon>Eukaryota</taxon>
        <taxon>Sar</taxon>
        <taxon>Stramenopiles</taxon>
        <taxon>Ochrophyta</taxon>
        <taxon>Bacillariophyta</taxon>
        <taxon>Bacillariophyceae</taxon>
        <taxon>Bacillariophycidae</taxon>
        <taxon>Bacillariales</taxon>
        <taxon>Bacillariaceae</taxon>
        <taxon>Fragilariopsis</taxon>
    </lineage>
</organism>
<sequence length="124" mass="14024">DWIQSLRAVEMGCGVVTHLEDDQMKILLEFAGLSELIPSDSRVSHSNGYLRESQQLLGISLRIERRPDQCIVFDTSPFISVAAREFDMRSVALIGPYPRYELMTADTTATSVDELTAMNIRRLF</sequence>
<dbReference type="EMBL" id="KV784364">
    <property type="protein sequence ID" value="OEU12631.1"/>
    <property type="molecule type" value="Genomic_DNA"/>
</dbReference>
<evidence type="ECO:0000313" key="2">
    <source>
        <dbReference type="Proteomes" id="UP000095751"/>
    </source>
</evidence>